<dbReference type="InterPro" id="IPR020846">
    <property type="entry name" value="MFS_dom"/>
</dbReference>
<keyword evidence="4 7" id="KW-0812">Transmembrane</keyword>
<accession>A0A3N1D917</accession>
<evidence type="ECO:0000259" key="8">
    <source>
        <dbReference type="PROSITE" id="PS50850"/>
    </source>
</evidence>
<protein>
    <submittedName>
        <fullName evidence="9">Putative MFS family arabinose efflux permease</fullName>
    </submittedName>
</protein>
<dbReference type="PROSITE" id="PS50850">
    <property type="entry name" value="MFS"/>
    <property type="match status" value="1"/>
</dbReference>
<dbReference type="Gene3D" id="1.20.1250.20">
    <property type="entry name" value="MFS general substrate transporter like domains"/>
    <property type="match status" value="1"/>
</dbReference>
<feature type="transmembrane region" description="Helical" evidence="7">
    <location>
        <begin position="80"/>
        <end position="98"/>
    </location>
</feature>
<evidence type="ECO:0000256" key="6">
    <source>
        <dbReference type="ARBA" id="ARBA00023136"/>
    </source>
</evidence>
<dbReference type="InterPro" id="IPR036259">
    <property type="entry name" value="MFS_trans_sf"/>
</dbReference>
<dbReference type="EMBL" id="RJKE01000001">
    <property type="protein sequence ID" value="ROO90020.1"/>
    <property type="molecule type" value="Genomic_DNA"/>
</dbReference>
<dbReference type="GO" id="GO:0005886">
    <property type="term" value="C:plasma membrane"/>
    <property type="evidence" value="ECO:0007669"/>
    <property type="project" value="UniProtKB-SubCell"/>
</dbReference>
<keyword evidence="3" id="KW-1003">Cell membrane</keyword>
<feature type="transmembrane region" description="Helical" evidence="7">
    <location>
        <begin position="16"/>
        <end position="39"/>
    </location>
</feature>
<dbReference type="PANTHER" id="PTHR23517:SF13">
    <property type="entry name" value="MAJOR FACILITATOR SUPERFAMILY MFS_1"/>
    <property type="match status" value="1"/>
</dbReference>
<evidence type="ECO:0000256" key="2">
    <source>
        <dbReference type="ARBA" id="ARBA00022448"/>
    </source>
</evidence>
<keyword evidence="5 7" id="KW-1133">Transmembrane helix</keyword>
<feature type="transmembrane region" description="Helical" evidence="7">
    <location>
        <begin position="344"/>
        <end position="369"/>
    </location>
</feature>
<name>A0A3N1D917_9ACTN</name>
<organism evidence="9 10">
    <name type="scientific">Actinocorallia herbida</name>
    <dbReference type="NCBI Taxonomy" id="58109"/>
    <lineage>
        <taxon>Bacteria</taxon>
        <taxon>Bacillati</taxon>
        <taxon>Actinomycetota</taxon>
        <taxon>Actinomycetes</taxon>
        <taxon>Streptosporangiales</taxon>
        <taxon>Thermomonosporaceae</taxon>
        <taxon>Actinocorallia</taxon>
    </lineage>
</organism>
<evidence type="ECO:0000256" key="3">
    <source>
        <dbReference type="ARBA" id="ARBA00022475"/>
    </source>
</evidence>
<evidence type="ECO:0000256" key="5">
    <source>
        <dbReference type="ARBA" id="ARBA00022989"/>
    </source>
</evidence>
<keyword evidence="6 7" id="KW-0472">Membrane</keyword>
<keyword evidence="10" id="KW-1185">Reference proteome</keyword>
<dbReference type="InterPro" id="IPR005829">
    <property type="entry name" value="Sugar_transporter_CS"/>
</dbReference>
<dbReference type="OrthoDB" id="3177957at2"/>
<feature type="transmembrane region" description="Helical" evidence="7">
    <location>
        <begin position="283"/>
        <end position="303"/>
    </location>
</feature>
<proteinExistence type="predicted"/>
<feature type="transmembrane region" description="Helical" evidence="7">
    <location>
        <begin position="257"/>
        <end position="276"/>
    </location>
</feature>
<dbReference type="InterPro" id="IPR050171">
    <property type="entry name" value="MFS_Transporters"/>
</dbReference>
<dbReference type="InterPro" id="IPR011701">
    <property type="entry name" value="MFS"/>
</dbReference>
<feature type="transmembrane region" description="Helical" evidence="7">
    <location>
        <begin position="45"/>
        <end position="68"/>
    </location>
</feature>
<dbReference type="GO" id="GO:0022857">
    <property type="term" value="F:transmembrane transporter activity"/>
    <property type="evidence" value="ECO:0007669"/>
    <property type="project" value="InterPro"/>
</dbReference>
<evidence type="ECO:0000256" key="1">
    <source>
        <dbReference type="ARBA" id="ARBA00004651"/>
    </source>
</evidence>
<reference evidence="9 10" key="1">
    <citation type="submission" date="2018-11" db="EMBL/GenBank/DDBJ databases">
        <title>Sequencing the genomes of 1000 actinobacteria strains.</title>
        <authorList>
            <person name="Klenk H.-P."/>
        </authorList>
    </citation>
    <scope>NUCLEOTIDE SEQUENCE [LARGE SCALE GENOMIC DNA]</scope>
    <source>
        <strain evidence="9 10">DSM 44254</strain>
    </source>
</reference>
<dbReference type="SUPFAM" id="SSF103473">
    <property type="entry name" value="MFS general substrate transporter"/>
    <property type="match status" value="1"/>
</dbReference>
<feature type="transmembrane region" description="Helical" evidence="7">
    <location>
        <begin position="139"/>
        <end position="161"/>
    </location>
</feature>
<feature type="transmembrane region" description="Helical" evidence="7">
    <location>
        <begin position="309"/>
        <end position="332"/>
    </location>
</feature>
<feature type="domain" description="Major facilitator superfamily (MFS) profile" evidence="8">
    <location>
        <begin position="1"/>
        <end position="399"/>
    </location>
</feature>
<feature type="transmembrane region" description="Helical" evidence="7">
    <location>
        <begin position="218"/>
        <end position="245"/>
    </location>
</feature>
<evidence type="ECO:0000256" key="4">
    <source>
        <dbReference type="ARBA" id="ARBA00022692"/>
    </source>
</evidence>
<evidence type="ECO:0000313" key="10">
    <source>
        <dbReference type="Proteomes" id="UP000272400"/>
    </source>
</evidence>
<comment type="caution">
    <text evidence="9">The sequence shown here is derived from an EMBL/GenBank/DDBJ whole genome shotgun (WGS) entry which is preliminary data.</text>
</comment>
<dbReference type="Proteomes" id="UP000272400">
    <property type="component" value="Unassembled WGS sequence"/>
</dbReference>
<dbReference type="PANTHER" id="PTHR23517">
    <property type="entry name" value="RESISTANCE PROTEIN MDTM, PUTATIVE-RELATED-RELATED"/>
    <property type="match status" value="1"/>
</dbReference>
<feature type="transmembrane region" description="Helical" evidence="7">
    <location>
        <begin position="173"/>
        <end position="192"/>
    </location>
</feature>
<feature type="transmembrane region" description="Helical" evidence="7">
    <location>
        <begin position="104"/>
        <end position="127"/>
    </location>
</feature>
<dbReference type="AlphaFoldDB" id="A0A3N1D917"/>
<comment type="subcellular location">
    <subcellularLocation>
        <location evidence="1">Cell membrane</location>
        <topology evidence="1">Multi-pass membrane protein</topology>
    </subcellularLocation>
</comment>
<keyword evidence="2" id="KW-0813">Transport</keyword>
<evidence type="ECO:0000256" key="7">
    <source>
        <dbReference type="SAM" id="Phobius"/>
    </source>
</evidence>
<sequence length="399" mass="40283">MMRTMTGSGTARRDSLLVAYVFTVVMVATTLPTPLYAIYSARLALNPLMVTVIYAVYAVGVLGTLQFLGRLSDHVGRRPVLLAAVAFSVASAVVFVATKGLTGLFVGRLVSGVSAGLITGAATAYIAELESPLGVRSKAGVMATVANMGGLGLGPLIAGVLADHVPHPLDVPYLAGALLLLPVVLVFVWRVPETVRVRDGFRAGVGFQRIGVPAEIRVPFLAAAIAGLASFALLGFTTALAGQVLAEGLGNRSHQTAGVVAFLLFAAAAAAQVAAGRFVPRTASLLGLVLMTSGVVVVVSAVAAASLPVLVAGVLVGGVGVGLAFRAGLSSVTAIAPEERRGEVISAFFIAAYIGLTIPVVAAGVLVTATTLLDAAIALAVFIGVLAAASAAIIMRAPR</sequence>
<evidence type="ECO:0000313" key="9">
    <source>
        <dbReference type="EMBL" id="ROO90020.1"/>
    </source>
</evidence>
<feature type="transmembrane region" description="Helical" evidence="7">
    <location>
        <begin position="375"/>
        <end position="395"/>
    </location>
</feature>
<gene>
    <name evidence="9" type="ORF">EDD29_7733</name>
</gene>
<dbReference type="PROSITE" id="PS00216">
    <property type="entry name" value="SUGAR_TRANSPORT_1"/>
    <property type="match status" value="1"/>
</dbReference>
<dbReference type="Pfam" id="PF07690">
    <property type="entry name" value="MFS_1"/>
    <property type="match status" value="1"/>
</dbReference>